<sequence>MTDLNADIEALLTENRTFLPPPEFVRQANVNDPLIYEQADANFEEYWSNWATQLDWFKKWNETLDWNPPFAKWFINGKLNVSYNCLDRHLQSGRRNKAALIWEGEPGDWKVYTFGDLHREVCRFANGLKSLGVKKGDRITMYMPMIPELTIAMLACARIGAPHSIVFGGFSSESLRDRINDCGSKILITADGGYRRGQIIPLKKNSDEALEATPSIEKSIVVKRIGEKAKVQMKPDRDIWWDDLVRDAPYTFEAEHMDSEDMLFVLYTSGTTGKPKGVVHTTG</sequence>
<dbReference type="InterPro" id="IPR000873">
    <property type="entry name" value="AMP-dep_synth/lig_dom"/>
</dbReference>
<gene>
    <name evidence="4" type="ORF">METZ01_LOCUS142599</name>
</gene>
<evidence type="ECO:0000259" key="2">
    <source>
        <dbReference type="Pfam" id="PF00501"/>
    </source>
</evidence>
<feature type="non-terminal residue" evidence="4">
    <location>
        <position position="283"/>
    </location>
</feature>
<dbReference type="GO" id="GO:0006085">
    <property type="term" value="P:acetyl-CoA biosynthetic process"/>
    <property type="evidence" value="ECO:0007669"/>
    <property type="project" value="TreeGrafter"/>
</dbReference>
<dbReference type="AlphaFoldDB" id="A0A381ZKF5"/>
<dbReference type="InterPro" id="IPR020459">
    <property type="entry name" value="AMP-binding"/>
</dbReference>
<comment type="similarity">
    <text evidence="1">Belongs to the ATP-dependent AMP-binding enzyme family.</text>
</comment>
<dbReference type="InterPro" id="IPR042099">
    <property type="entry name" value="ANL_N_sf"/>
</dbReference>
<dbReference type="SUPFAM" id="SSF56801">
    <property type="entry name" value="Acetyl-CoA synthetase-like"/>
    <property type="match status" value="1"/>
</dbReference>
<proteinExistence type="inferred from homology"/>
<dbReference type="Pfam" id="PF00501">
    <property type="entry name" value="AMP-binding"/>
    <property type="match status" value="1"/>
</dbReference>
<organism evidence="4">
    <name type="scientific">marine metagenome</name>
    <dbReference type="NCBI Taxonomy" id="408172"/>
    <lineage>
        <taxon>unclassified sequences</taxon>
        <taxon>metagenomes</taxon>
        <taxon>ecological metagenomes</taxon>
    </lineage>
</organism>
<dbReference type="InterPro" id="IPR032387">
    <property type="entry name" value="ACAS_N"/>
</dbReference>
<feature type="domain" description="AMP-dependent synthetase/ligase" evidence="2">
    <location>
        <begin position="93"/>
        <end position="282"/>
    </location>
</feature>
<evidence type="ECO:0008006" key="5">
    <source>
        <dbReference type="Google" id="ProtNLM"/>
    </source>
</evidence>
<evidence type="ECO:0000256" key="1">
    <source>
        <dbReference type="ARBA" id="ARBA00006432"/>
    </source>
</evidence>
<name>A0A381ZKF5_9ZZZZ</name>
<reference evidence="4" key="1">
    <citation type="submission" date="2018-05" db="EMBL/GenBank/DDBJ databases">
        <authorList>
            <person name="Lanie J.A."/>
            <person name="Ng W.-L."/>
            <person name="Kazmierczak K.M."/>
            <person name="Andrzejewski T.M."/>
            <person name="Davidsen T.M."/>
            <person name="Wayne K.J."/>
            <person name="Tettelin H."/>
            <person name="Glass J.I."/>
            <person name="Rusch D."/>
            <person name="Podicherti R."/>
            <person name="Tsui H.-C.T."/>
            <person name="Winkler M.E."/>
        </authorList>
    </citation>
    <scope>NUCLEOTIDE SEQUENCE</scope>
</reference>
<dbReference type="PANTHER" id="PTHR24095:SF14">
    <property type="entry name" value="ACETYL-COENZYME A SYNTHETASE 1"/>
    <property type="match status" value="1"/>
</dbReference>
<protein>
    <recommendedName>
        <fullName evidence="5">AMP-dependent synthetase/ligase domain-containing protein</fullName>
    </recommendedName>
</protein>
<dbReference type="InterPro" id="IPR020845">
    <property type="entry name" value="AMP-binding_CS"/>
</dbReference>
<dbReference type="Pfam" id="PF16177">
    <property type="entry name" value="ACAS_N"/>
    <property type="match status" value="1"/>
</dbReference>
<dbReference type="PROSITE" id="PS00455">
    <property type="entry name" value="AMP_BINDING"/>
    <property type="match status" value="1"/>
</dbReference>
<evidence type="ECO:0000313" key="4">
    <source>
        <dbReference type="EMBL" id="SVA89745.1"/>
    </source>
</evidence>
<dbReference type="Gene3D" id="3.40.50.12780">
    <property type="entry name" value="N-terminal domain of ligase-like"/>
    <property type="match status" value="1"/>
</dbReference>
<dbReference type="PRINTS" id="PR00154">
    <property type="entry name" value="AMPBINDING"/>
</dbReference>
<feature type="domain" description="Acetyl-coenzyme A synthetase N-terminal" evidence="3">
    <location>
        <begin position="35"/>
        <end position="85"/>
    </location>
</feature>
<evidence type="ECO:0000259" key="3">
    <source>
        <dbReference type="Pfam" id="PF16177"/>
    </source>
</evidence>
<dbReference type="EMBL" id="UINC01021680">
    <property type="protein sequence ID" value="SVA89745.1"/>
    <property type="molecule type" value="Genomic_DNA"/>
</dbReference>
<accession>A0A381ZKF5</accession>
<dbReference type="GO" id="GO:0003987">
    <property type="term" value="F:acetate-CoA ligase activity"/>
    <property type="evidence" value="ECO:0007669"/>
    <property type="project" value="TreeGrafter"/>
</dbReference>
<dbReference type="GO" id="GO:0005829">
    <property type="term" value="C:cytosol"/>
    <property type="evidence" value="ECO:0007669"/>
    <property type="project" value="TreeGrafter"/>
</dbReference>
<dbReference type="PANTHER" id="PTHR24095">
    <property type="entry name" value="ACETYL-COENZYME A SYNTHETASE"/>
    <property type="match status" value="1"/>
</dbReference>